<dbReference type="CDD" id="cd08438">
    <property type="entry name" value="PBP2_CidR"/>
    <property type="match status" value="1"/>
</dbReference>
<name>A0A0M0LL98_9BACL</name>
<evidence type="ECO:0000256" key="4">
    <source>
        <dbReference type="ARBA" id="ARBA00023163"/>
    </source>
</evidence>
<dbReference type="RefSeq" id="WP_053415598.1">
    <property type="nucleotide sequence ID" value="NZ_LILB01000001.1"/>
</dbReference>
<dbReference type="PRINTS" id="PR00039">
    <property type="entry name" value="HTHLYSR"/>
</dbReference>
<dbReference type="FunFam" id="1.10.10.10:FF:000001">
    <property type="entry name" value="LysR family transcriptional regulator"/>
    <property type="match status" value="1"/>
</dbReference>
<dbReference type="PANTHER" id="PTHR30419">
    <property type="entry name" value="HTH-TYPE TRANSCRIPTIONAL REGULATOR YBHD"/>
    <property type="match status" value="1"/>
</dbReference>
<evidence type="ECO:0000259" key="5">
    <source>
        <dbReference type="PROSITE" id="PS50931"/>
    </source>
</evidence>
<dbReference type="PATRIC" id="fig|263475.3.peg.953"/>
<evidence type="ECO:0000313" key="6">
    <source>
        <dbReference type="EMBL" id="KOO51458.1"/>
    </source>
</evidence>
<dbReference type="InterPro" id="IPR050950">
    <property type="entry name" value="HTH-type_LysR_regulators"/>
</dbReference>
<dbReference type="InterPro" id="IPR000847">
    <property type="entry name" value="LysR_HTH_N"/>
</dbReference>
<dbReference type="OrthoDB" id="9803735at2"/>
<dbReference type="Gene3D" id="3.40.190.290">
    <property type="match status" value="1"/>
</dbReference>
<evidence type="ECO:0000256" key="1">
    <source>
        <dbReference type="ARBA" id="ARBA00009437"/>
    </source>
</evidence>
<comment type="similarity">
    <text evidence="1">Belongs to the LysR transcriptional regulatory family.</text>
</comment>
<dbReference type="SUPFAM" id="SSF46785">
    <property type="entry name" value="Winged helix' DNA-binding domain"/>
    <property type="match status" value="1"/>
</dbReference>
<dbReference type="AlphaFoldDB" id="A0A0M0LL98"/>
<dbReference type="Proteomes" id="UP000036867">
    <property type="component" value="Unassembled WGS sequence"/>
</dbReference>
<sequence length="292" mass="33273">MDIQHLKYFVEVAKQKNFTKASESLHVSQPSISKMIKSLEVELQVTLLDRSERKVELTDAGKIVYDQALKILQMMEDIHSSVNEVVHVKKGTIKMGLMPTLGVMLFPKVLADFKKGYPQIEMQMVEFSGKQLERKVVQGEVDVGITVSPVDSEVFGFIPLFKEVLVVIVDRNHWLSKRKSVLLSELKEEAFILFTEEYVLHDVVMKACLQSGFEPNLVYKSSLWDIVGEMVAAQFGISVVPKSVANRFKDQVTIVSITSPQVDWELAMIYKKNKYLSYAVREFITYLQEGKT</sequence>
<evidence type="ECO:0000256" key="3">
    <source>
        <dbReference type="ARBA" id="ARBA00023125"/>
    </source>
</evidence>
<dbReference type="Gene3D" id="1.10.10.10">
    <property type="entry name" value="Winged helix-like DNA-binding domain superfamily/Winged helix DNA-binding domain"/>
    <property type="match status" value="1"/>
</dbReference>
<dbReference type="InterPro" id="IPR036388">
    <property type="entry name" value="WH-like_DNA-bd_sf"/>
</dbReference>
<dbReference type="InterPro" id="IPR036390">
    <property type="entry name" value="WH_DNA-bd_sf"/>
</dbReference>
<reference evidence="7" key="1">
    <citation type="submission" date="2015-08" db="EMBL/GenBank/DDBJ databases">
        <title>Fjat-10028 dsm 16317.</title>
        <authorList>
            <person name="Liu B."/>
            <person name="Wang J."/>
            <person name="Zhu Y."/>
            <person name="Liu G."/>
            <person name="Chen Q."/>
            <person name="Chen Z."/>
            <person name="Lan J."/>
            <person name="Che J."/>
            <person name="Ge C."/>
            <person name="Shi H."/>
            <person name="Pan Z."/>
            <person name="Liu X."/>
        </authorList>
    </citation>
    <scope>NUCLEOTIDE SEQUENCE [LARGE SCALE GENOMIC DNA]</scope>
    <source>
        <strain evidence="7">DSM 16317</strain>
    </source>
</reference>
<dbReference type="Pfam" id="PF03466">
    <property type="entry name" value="LysR_substrate"/>
    <property type="match status" value="1"/>
</dbReference>
<dbReference type="STRING" id="263475.AMD00_02985"/>
<gene>
    <name evidence="6" type="ORF">AMD00_02985</name>
</gene>
<organism evidence="6 7">
    <name type="scientific">Viridibacillus arvi</name>
    <dbReference type="NCBI Taxonomy" id="263475"/>
    <lineage>
        <taxon>Bacteria</taxon>
        <taxon>Bacillati</taxon>
        <taxon>Bacillota</taxon>
        <taxon>Bacilli</taxon>
        <taxon>Bacillales</taxon>
        <taxon>Caryophanaceae</taxon>
        <taxon>Viridibacillus</taxon>
    </lineage>
</organism>
<dbReference type="GO" id="GO:0003700">
    <property type="term" value="F:DNA-binding transcription factor activity"/>
    <property type="evidence" value="ECO:0007669"/>
    <property type="project" value="InterPro"/>
</dbReference>
<keyword evidence="2" id="KW-0805">Transcription regulation</keyword>
<comment type="caution">
    <text evidence="6">The sequence shown here is derived from an EMBL/GenBank/DDBJ whole genome shotgun (WGS) entry which is preliminary data.</text>
</comment>
<dbReference type="SUPFAM" id="SSF53850">
    <property type="entry name" value="Periplasmic binding protein-like II"/>
    <property type="match status" value="1"/>
</dbReference>
<dbReference type="InterPro" id="IPR005119">
    <property type="entry name" value="LysR_subst-bd"/>
</dbReference>
<proteinExistence type="inferred from homology"/>
<dbReference type="GO" id="GO:0005829">
    <property type="term" value="C:cytosol"/>
    <property type="evidence" value="ECO:0007669"/>
    <property type="project" value="TreeGrafter"/>
</dbReference>
<keyword evidence="4" id="KW-0804">Transcription</keyword>
<dbReference type="GO" id="GO:0003677">
    <property type="term" value="F:DNA binding"/>
    <property type="evidence" value="ECO:0007669"/>
    <property type="project" value="UniProtKB-KW"/>
</dbReference>
<evidence type="ECO:0000256" key="2">
    <source>
        <dbReference type="ARBA" id="ARBA00023015"/>
    </source>
</evidence>
<dbReference type="EMBL" id="LILB01000001">
    <property type="protein sequence ID" value="KOO51458.1"/>
    <property type="molecule type" value="Genomic_DNA"/>
</dbReference>
<dbReference type="PANTHER" id="PTHR30419:SF8">
    <property type="entry name" value="NITROGEN ASSIMILATION TRANSCRIPTIONAL ACTIVATOR-RELATED"/>
    <property type="match status" value="1"/>
</dbReference>
<keyword evidence="3" id="KW-0238">DNA-binding</keyword>
<feature type="domain" description="HTH lysR-type" evidence="5">
    <location>
        <begin position="1"/>
        <end position="58"/>
    </location>
</feature>
<keyword evidence="7" id="KW-1185">Reference proteome</keyword>
<dbReference type="Pfam" id="PF00126">
    <property type="entry name" value="HTH_1"/>
    <property type="match status" value="1"/>
</dbReference>
<protein>
    <submittedName>
        <fullName evidence="6">LysR family transcriptional regulator</fullName>
    </submittedName>
</protein>
<dbReference type="GeneID" id="301135074"/>
<accession>A0A0M0LL98</accession>
<dbReference type="PROSITE" id="PS50931">
    <property type="entry name" value="HTH_LYSR"/>
    <property type="match status" value="1"/>
</dbReference>
<evidence type="ECO:0000313" key="7">
    <source>
        <dbReference type="Proteomes" id="UP000036867"/>
    </source>
</evidence>